<dbReference type="Proteomes" id="UP000182057">
    <property type="component" value="Unassembled WGS sequence"/>
</dbReference>
<reference evidence="1 2" key="1">
    <citation type="submission" date="2016-09" db="EMBL/GenBank/DDBJ databases">
        <authorList>
            <person name="Capua I."/>
            <person name="De Benedictis P."/>
            <person name="Joannis T."/>
            <person name="Lombin L.H."/>
            <person name="Cattoli G."/>
        </authorList>
    </citation>
    <scope>NUCLEOTIDE SEQUENCE [LARGE SCALE GENOMIC DNA]</scope>
    <source>
        <strain evidence="1 2">UB20</strain>
    </source>
</reference>
<evidence type="ECO:0000313" key="2">
    <source>
        <dbReference type="Proteomes" id="UP000182057"/>
    </source>
</evidence>
<protein>
    <submittedName>
        <fullName evidence="1">Uncharacterized protein</fullName>
    </submittedName>
</protein>
<sequence length="37" mass="4246">MINFNLYVSSGLSLWGPPFRIGTHGELVVFHLSFRRP</sequence>
<organism evidence="1 2">
    <name type="scientific">Tannerella forsythia</name>
    <name type="common">Bacteroides forsythus</name>
    <dbReference type="NCBI Taxonomy" id="28112"/>
    <lineage>
        <taxon>Bacteria</taxon>
        <taxon>Pseudomonadati</taxon>
        <taxon>Bacteroidota</taxon>
        <taxon>Bacteroidia</taxon>
        <taxon>Bacteroidales</taxon>
        <taxon>Tannerellaceae</taxon>
        <taxon>Tannerella</taxon>
    </lineage>
</organism>
<accession>A0A1D3UQA4</accession>
<dbReference type="EMBL" id="FMMM01000057">
    <property type="protein sequence ID" value="SCQ22158.1"/>
    <property type="molecule type" value="Genomic_DNA"/>
</dbReference>
<proteinExistence type="predicted"/>
<gene>
    <name evidence="1" type="ORF">TFUB20_01618</name>
</gene>
<name>A0A1D3UQA4_TANFO</name>
<dbReference type="AlphaFoldDB" id="A0A1D3UQA4"/>
<evidence type="ECO:0000313" key="1">
    <source>
        <dbReference type="EMBL" id="SCQ22158.1"/>
    </source>
</evidence>